<accession>A0AAD6S5T8</accession>
<protein>
    <submittedName>
        <fullName evidence="2">Uncharacterized protein</fullName>
    </submittedName>
</protein>
<keyword evidence="3" id="KW-1185">Reference proteome</keyword>
<dbReference type="PANTHER" id="PTHR31912:SF34">
    <property type="entry name" value="NOTOCHORD-RELATED PROTEIN"/>
    <property type="match status" value="1"/>
</dbReference>
<feature type="compositionally biased region" description="Basic and acidic residues" evidence="1">
    <location>
        <begin position="1114"/>
        <end position="1135"/>
    </location>
</feature>
<feature type="compositionally biased region" description="Acidic residues" evidence="1">
    <location>
        <begin position="1178"/>
        <end position="1188"/>
    </location>
</feature>
<dbReference type="Proteomes" id="UP001218188">
    <property type="component" value="Unassembled WGS sequence"/>
</dbReference>
<evidence type="ECO:0000313" key="3">
    <source>
        <dbReference type="Proteomes" id="UP001218188"/>
    </source>
</evidence>
<gene>
    <name evidence="2" type="ORF">C8F04DRAFT_1313400</name>
</gene>
<dbReference type="EMBL" id="JARJCM010000225">
    <property type="protein sequence ID" value="KAJ7021703.1"/>
    <property type="molecule type" value="Genomic_DNA"/>
</dbReference>
<organism evidence="2 3">
    <name type="scientific">Mycena alexandri</name>
    <dbReference type="NCBI Taxonomy" id="1745969"/>
    <lineage>
        <taxon>Eukaryota</taxon>
        <taxon>Fungi</taxon>
        <taxon>Dikarya</taxon>
        <taxon>Basidiomycota</taxon>
        <taxon>Agaricomycotina</taxon>
        <taxon>Agaricomycetes</taxon>
        <taxon>Agaricomycetidae</taxon>
        <taxon>Agaricales</taxon>
        <taxon>Marasmiineae</taxon>
        <taxon>Mycenaceae</taxon>
        <taxon>Mycena</taxon>
    </lineage>
</organism>
<evidence type="ECO:0000313" key="2">
    <source>
        <dbReference type="EMBL" id="KAJ7021703.1"/>
    </source>
</evidence>
<evidence type="ECO:0000256" key="1">
    <source>
        <dbReference type="SAM" id="MobiDB-lite"/>
    </source>
</evidence>
<feature type="compositionally biased region" description="Basic residues" evidence="1">
    <location>
        <begin position="1136"/>
        <end position="1150"/>
    </location>
</feature>
<comment type="caution">
    <text evidence="2">The sequence shown here is derived from an EMBL/GenBank/DDBJ whole genome shotgun (WGS) entry which is preliminary data.</text>
</comment>
<sequence>MAPAAKPKEIPEDSSVEWKNYRRHEVSGTHKRAVTRDALQQKQIAEIRRNQEADALRQRDVEMQFAGLRDVDLPEQRTYRVQTTAETELWTQIDQDPHGVGFDAGISAAAQRDTMLGLWNAETMGLNSTFSLDPSNSENSLDEDDTDEILAEIMRSTAISDPQIDDILNFESFDEDKKSAEWFPYPSKILFLLDTLDNLPRLRISTSLMKVFLWILKESGAHDVPSFEHLRKVQKSLRTKCGVPTTQYKTAKGNIFHMNDPRTLIAKDWANPETRKAIHVYPEIPEDGVIREIWHAQKWRKDMDLDNLSPMYAAPYRHFFVNELARLKNGDLVIPIRWIKFKNVVCADAFKVELDDQGSATVLDASTILISTLDLVSNFLDLEDEHDVPSWSDLLGVPAETKEKKYPDRMPNPKRALAQGDPIYSCFIDYFGDNVSGNRSKSWNKHWNAYMTNRGLPRELLQQEYDVHFISTSPNASITEQFTVFKSVLDCQAHTQGSYNPMQSEISGHIGAKGNYMCRKCKTGGTEKEKETDACFHSLFEPGTPRSKEDILTELKKQVKLACSGVAEPIKKTQTATGVKDAYTQHWINYLLDQFAIKKAETPARSNTEIQEELVQWTLDNEAKIYSGFLTLKGFDPTKDTPVEILHTILLGVVKYIWHSSHTKWNDAQKEMYSRRLQATNTDGLSIHPIRANYIMQYANSLIGRQLKTIAQTNVFHVYGIVNDAQFATWRAVGELSALIWFTEIRDLKEYCSDLRIAVGNVLDSFAVLDPTKILTKIKLHLLSHTPEDVVAFGPLIGVMTEMYECFNAVFRYCSILSNHLAPSRDIALQLADQEGLKHRLTGGWWPSETEGEWEQASPAVCAFLHTRPVLQKLVGWTVKNPHVPAVKPVPLPKRVKGAPKPRPLTIKLNETHASQALNHGSYDLSTTWLRCRQLISASLDECKKASWVFAKSPLTGGIIVGRVDDILDDSSGTPIVILDVFQISDERHGIFGMPVLTRRQSEVTYMIIPTTDVKFLFNVQHDCNAAGCSASGQRRRMQERVESDLFDTFIIHEPLDQSIINTHAFHNAHLLRQVLPRALTAPIPLFVDREAKHYELATTLRETKDNRRKHLKEKRELKQKDAEAARAARGEPAKKSKRKANTGGKRKAPATRNTPPRAKKSKRKEEESGDDSSALDSDTDNSAESGDDGPPRKKQRRRLDADSDSDYNSDRPVRAEEEEERAEGEGLRRQARTRRRPARFAEGASDHSDSE</sequence>
<name>A0AAD6S5T8_9AGAR</name>
<dbReference type="AlphaFoldDB" id="A0AAD6S5T8"/>
<reference evidence="2" key="1">
    <citation type="submission" date="2023-03" db="EMBL/GenBank/DDBJ databases">
        <title>Massive genome expansion in bonnet fungi (Mycena s.s.) driven by repeated elements and novel gene families across ecological guilds.</title>
        <authorList>
            <consortium name="Lawrence Berkeley National Laboratory"/>
            <person name="Harder C.B."/>
            <person name="Miyauchi S."/>
            <person name="Viragh M."/>
            <person name="Kuo A."/>
            <person name="Thoen E."/>
            <person name="Andreopoulos B."/>
            <person name="Lu D."/>
            <person name="Skrede I."/>
            <person name="Drula E."/>
            <person name="Henrissat B."/>
            <person name="Morin E."/>
            <person name="Kohler A."/>
            <person name="Barry K."/>
            <person name="LaButti K."/>
            <person name="Morin E."/>
            <person name="Salamov A."/>
            <person name="Lipzen A."/>
            <person name="Mereny Z."/>
            <person name="Hegedus B."/>
            <person name="Baldrian P."/>
            <person name="Stursova M."/>
            <person name="Weitz H."/>
            <person name="Taylor A."/>
            <person name="Grigoriev I.V."/>
            <person name="Nagy L.G."/>
            <person name="Martin F."/>
            <person name="Kauserud H."/>
        </authorList>
    </citation>
    <scope>NUCLEOTIDE SEQUENCE</scope>
    <source>
        <strain evidence="2">CBHHK200</strain>
    </source>
</reference>
<proteinExistence type="predicted"/>
<feature type="compositionally biased region" description="Basic residues" evidence="1">
    <location>
        <begin position="1230"/>
        <end position="1239"/>
    </location>
</feature>
<dbReference type="PANTHER" id="PTHR31912">
    <property type="entry name" value="IP13529P"/>
    <property type="match status" value="1"/>
</dbReference>
<feature type="region of interest" description="Disordered" evidence="1">
    <location>
        <begin position="1106"/>
        <end position="1252"/>
    </location>
</feature>